<reference evidence="1" key="1">
    <citation type="journal article" date="2021" name="PeerJ">
        <title>Extensive microbial diversity within the chicken gut microbiome revealed by metagenomics and culture.</title>
        <authorList>
            <person name="Gilroy R."/>
            <person name="Ravi A."/>
            <person name="Getino M."/>
            <person name="Pursley I."/>
            <person name="Horton D.L."/>
            <person name="Alikhan N.F."/>
            <person name="Baker D."/>
            <person name="Gharbi K."/>
            <person name="Hall N."/>
            <person name="Watson M."/>
            <person name="Adriaenssens E.M."/>
            <person name="Foster-Nyarko E."/>
            <person name="Jarju S."/>
            <person name="Secka A."/>
            <person name="Antonio M."/>
            <person name="Oren A."/>
            <person name="Chaudhuri R.R."/>
            <person name="La Ragione R."/>
            <person name="Hildebrand F."/>
            <person name="Pallen M.J."/>
        </authorList>
    </citation>
    <scope>NUCLEOTIDE SEQUENCE</scope>
    <source>
        <strain evidence="1">ChiSjej1B19-5720</strain>
    </source>
</reference>
<dbReference type="Proteomes" id="UP000823842">
    <property type="component" value="Unassembled WGS sequence"/>
</dbReference>
<dbReference type="InterPro" id="IPR018755">
    <property type="entry name" value="Phage_Mu_Gp48"/>
</dbReference>
<name>A0A9D2LUW5_9FIRM</name>
<reference evidence="1" key="2">
    <citation type="submission" date="2021-04" db="EMBL/GenBank/DDBJ databases">
        <authorList>
            <person name="Gilroy R."/>
        </authorList>
    </citation>
    <scope>NUCLEOTIDE SEQUENCE</scope>
    <source>
        <strain evidence="1">ChiSjej1B19-5720</strain>
    </source>
</reference>
<accession>A0A9D2LUW5</accession>
<dbReference type="AlphaFoldDB" id="A0A9D2LUW5"/>
<organism evidence="1 2">
    <name type="scientific">Candidatus Blautia faecavium</name>
    <dbReference type="NCBI Taxonomy" id="2838487"/>
    <lineage>
        <taxon>Bacteria</taxon>
        <taxon>Bacillati</taxon>
        <taxon>Bacillota</taxon>
        <taxon>Clostridia</taxon>
        <taxon>Lachnospirales</taxon>
        <taxon>Lachnospiraceae</taxon>
        <taxon>Blautia</taxon>
    </lineage>
</organism>
<dbReference type="EMBL" id="DWYZ01000247">
    <property type="protein sequence ID" value="HJB29735.1"/>
    <property type="molecule type" value="Genomic_DNA"/>
</dbReference>
<proteinExistence type="predicted"/>
<evidence type="ECO:0000313" key="1">
    <source>
        <dbReference type="EMBL" id="HJB29735.1"/>
    </source>
</evidence>
<sequence length="282" mass="32996">MDLEHFPKSEAANRMLSYVTKGWYDRSYVGKWIFEILGKEVDTAEKLVDELPYQFFVDTATWGLRYHELKYGLPVREDLSYEERRALIKLKRDSQYSMTPYRMESILFDQFGVEVHVNDTNDSGGFAFEHPNIFSVTFVQDGDGKEFDTLKAKVLIDKLKLSHTLYHYRYWLMLEVTQKVECDISLELCSKVSVWSDENYGYEEIFLDGKYLLDGSIWLNGYKDKRAIGRYIEADAEYGMKYETAPVYAGGITVGKNLWYLNGEYRLDGQKLLNAEEYEISL</sequence>
<comment type="caution">
    <text evidence="1">The sequence shown here is derived from an EMBL/GenBank/DDBJ whole genome shotgun (WGS) entry which is preliminary data.</text>
</comment>
<protein>
    <submittedName>
        <fullName evidence="1">YmfQ family protein</fullName>
    </submittedName>
</protein>
<gene>
    <name evidence="1" type="ORF">IAA06_13225</name>
</gene>
<evidence type="ECO:0000313" key="2">
    <source>
        <dbReference type="Proteomes" id="UP000823842"/>
    </source>
</evidence>
<dbReference type="Pfam" id="PF10076">
    <property type="entry name" value="Phage_Mu_Gp48"/>
    <property type="match status" value="1"/>
</dbReference>